<dbReference type="EMBL" id="WNKS01000007">
    <property type="protein sequence ID" value="MTV31371.1"/>
    <property type="molecule type" value="Genomic_DNA"/>
</dbReference>
<protein>
    <submittedName>
        <fullName evidence="1">Uncharacterized protein</fullName>
    </submittedName>
</protein>
<comment type="caution">
    <text evidence="1">The sequence shown here is derived from an EMBL/GenBank/DDBJ whole genome shotgun (WGS) entry which is preliminary data.</text>
</comment>
<dbReference type="AlphaFoldDB" id="A0A6N8DQB3"/>
<sequence length="123" mass="13961">MARLRFTDMKRPSDGGVCFCCLRRDEGAGFPVPNRHNRIIWSCNDHIPLGRKAAAMPQAEFDIYEKQALEAAGNKAGQRLDDKFGKTDLAELETWEYLDFCQTLVKAFGDELASRLQSYDPPF</sequence>
<dbReference type="Proteomes" id="UP000439113">
    <property type="component" value="Unassembled WGS sequence"/>
</dbReference>
<accession>A0A6N8DQB3</accession>
<organism evidence="1 2">
    <name type="scientific">Rhodoblastus acidophilus</name>
    <name type="common">Rhodopseudomonas acidophila</name>
    <dbReference type="NCBI Taxonomy" id="1074"/>
    <lineage>
        <taxon>Bacteria</taxon>
        <taxon>Pseudomonadati</taxon>
        <taxon>Pseudomonadota</taxon>
        <taxon>Alphaproteobacteria</taxon>
        <taxon>Hyphomicrobiales</taxon>
        <taxon>Rhodoblastaceae</taxon>
        <taxon>Rhodoblastus</taxon>
    </lineage>
</organism>
<evidence type="ECO:0000313" key="2">
    <source>
        <dbReference type="Proteomes" id="UP000439113"/>
    </source>
</evidence>
<proteinExistence type="predicted"/>
<evidence type="ECO:0000313" key="1">
    <source>
        <dbReference type="EMBL" id="MTV31371.1"/>
    </source>
</evidence>
<dbReference type="RefSeq" id="WP_155446057.1">
    <property type="nucleotide sequence ID" value="NZ_JAOQNR010000010.1"/>
</dbReference>
<name>A0A6N8DQB3_RHOAC</name>
<reference evidence="1 2" key="1">
    <citation type="submission" date="2019-11" db="EMBL/GenBank/DDBJ databases">
        <title>Whole-genome sequence of a Rhodoblastus acidophilus DSM 142.</title>
        <authorList>
            <person name="Kyndt J.A."/>
            <person name="Meyer T.E."/>
        </authorList>
    </citation>
    <scope>NUCLEOTIDE SEQUENCE [LARGE SCALE GENOMIC DNA]</scope>
    <source>
        <strain evidence="1 2">DSM 142</strain>
    </source>
</reference>
<gene>
    <name evidence="1" type="ORF">GJ654_10235</name>
</gene>